<reference evidence="2 3" key="1">
    <citation type="submission" date="2024-09" db="EMBL/GenBank/DDBJ databases">
        <authorList>
            <person name="Zhang Z.-H."/>
        </authorList>
    </citation>
    <scope>NUCLEOTIDE SEQUENCE [LARGE SCALE GENOMIC DNA]</scope>
    <source>
        <strain evidence="2 3">HHTR114</strain>
    </source>
</reference>
<proteinExistence type="predicted"/>
<protein>
    <recommendedName>
        <fullName evidence="4">Secreted protein</fullName>
    </recommendedName>
</protein>
<feature type="chain" id="PRO_5046399939" description="Secreted protein" evidence="1">
    <location>
        <begin position="28"/>
        <end position="132"/>
    </location>
</feature>
<keyword evidence="3" id="KW-1185">Reference proteome</keyword>
<evidence type="ECO:0000313" key="3">
    <source>
        <dbReference type="Proteomes" id="UP001596116"/>
    </source>
</evidence>
<evidence type="ECO:0000313" key="2">
    <source>
        <dbReference type="EMBL" id="MFC6034951.1"/>
    </source>
</evidence>
<dbReference type="Proteomes" id="UP001596116">
    <property type="component" value="Unassembled WGS sequence"/>
</dbReference>
<organism evidence="2 3">
    <name type="scientific">Hyphococcus aureus</name>
    <dbReference type="NCBI Taxonomy" id="2666033"/>
    <lineage>
        <taxon>Bacteria</taxon>
        <taxon>Pseudomonadati</taxon>
        <taxon>Pseudomonadota</taxon>
        <taxon>Alphaproteobacteria</taxon>
        <taxon>Parvularculales</taxon>
        <taxon>Parvularculaceae</taxon>
        <taxon>Hyphococcus</taxon>
    </lineage>
</organism>
<feature type="signal peptide" evidence="1">
    <location>
        <begin position="1"/>
        <end position="27"/>
    </location>
</feature>
<sequence length="132" mass="14352">MKIQRLCVLAVGAVAFGLSVGGAPASAQQLSNGDYQQCSVYDEDGDFAGYDSVCLERKRAQLRRYQEDASASYSTYAAVYYCPSWANNGNGYPGTVYSYGGTVSTDPYGTYDRPVDGVRCIARPVYYGTGYY</sequence>
<gene>
    <name evidence="2" type="ORF">ACFMB1_05310</name>
</gene>
<dbReference type="EMBL" id="JBHPON010000001">
    <property type="protein sequence ID" value="MFC6034951.1"/>
    <property type="molecule type" value="Genomic_DNA"/>
</dbReference>
<name>A0ABW1KSC5_9PROT</name>
<evidence type="ECO:0008006" key="4">
    <source>
        <dbReference type="Google" id="ProtNLM"/>
    </source>
</evidence>
<accession>A0ABW1KSC5</accession>
<evidence type="ECO:0000256" key="1">
    <source>
        <dbReference type="SAM" id="SignalP"/>
    </source>
</evidence>
<keyword evidence="1" id="KW-0732">Signal</keyword>
<comment type="caution">
    <text evidence="2">The sequence shown here is derived from an EMBL/GenBank/DDBJ whole genome shotgun (WGS) entry which is preliminary data.</text>
</comment>
<dbReference type="RefSeq" id="WP_379879715.1">
    <property type="nucleotide sequence ID" value="NZ_JBHPON010000001.1"/>
</dbReference>